<name>A0A438GCU6_VITVI</name>
<accession>A0A438GCU6</accession>
<dbReference type="PANTHER" id="PTHR48475:SF2">
    <property type="entry name" value="RIBONUCLEASE H"/>
    <property type="match status" value="1"/>
</dbReference>
<proteinExistence type="predicted"/>
<comment type="caution">
    <text evidence="1">The sequence shown here is derived from an EMBL/GenBank/DDBJ whole genome shotgun (WGS) entry which is preliminary data.</text>
</comment>
<organism evidence="1 2">
    <name type="scientific">Vitis vinifera</name>
    <name type="common">Grape</name>
    <dbReference type="NCBI Taxonomy" id="29760"/>
    <lineage>
        <taxon>Eukaryota</taxon>
        <taxon>Viridiplantae</taxon>
        <taxon>Streptophyta</taxon>
        <taxon>Embryophyta</taxon>
        <taxon>Tracheophyta</taxon>
        <taxon>Spermatophyta</taxon>
        <taxon>Magnoliopsida</taxon>
        <taxon>eudicotyledons</taxon>
        <taxon>Gunneridae</taxon>
        <taxon>Pentapetalae</taxon>
        <taxon>rosids</taxon>
        <taxon>Vitales</taxon>
        <taxon>Vitaceae</taxon>
        <taxon>Viteae</taxon>
        <taxon>Vitis</taxon>
    </lineage>
</organism>
<reference evidence="1 2" key="1">
    <citation type="journal article" date="2018" name="PLoS Genet.">
        <title>Population sequencing reveals clonal diversity and ancestral inbreeding in the grapevine cultivar Chardonnay.</title>
        <authorList>
            <person name="Roach M.J."/>
            <person name="Johnson D.L."/>
            <person name="Bohlmann J."/>
            <person name="van Vuuren H.J."/>
            <person name="Jones S.J."/>
            <person name="Pretorius I.S."/>
            <person name="Schmidt S.A."/>
            <person name="Borneman A.R."/>
        </authorList>
    </citation>
    <scope>NUCLEOTIDE SEQUENCE [LARGE SCALE GENOMIC DNA]</scope>
    <source>
        <strain evidence="2">cv. Chardonnay</strain>
        <tissue evidence="1">Leaf</tissue>
    </source>
</reference>
<gene>
    <name evidence="1" type="ORF">CK203_059045</name>
</gene>
<dbReference type="Proteomes" id="UP000288805">
    <property type="component" value="Unassembled WGS sequence"/>
</dbReference>
<dbReference type="PANTHER" id="PTHR48475">
    <property type="entry name" value="RIBONUCLEASE H"/>
    <property type="match status" value="1"/>
</dbReference>
<dbReference type="InterPro" id="IPR012337">
    <property type="entry name" value="RNaseH-like_sf"/>
</dbReference>
<dbReference type="AlphaFoldDB" id="A0A438GCU6"/>
<dbReference type="SUPFAM" id="SSF53098">
    <property type="entry name" value="Ribonuclease H-like"/>
    <property type="match status" value="1"/>
</dbReference>
<sequence length="61" mass="6724">MEWWILYVDGASCDAGLGIGLVLQSPIREHLEQAVWLGFHALNNEAKYEVLLVGISLALSI</sequence>
<protein>
    <recommendedName>
        <fullName evidence="3">RNase H type-1 domain-containing protein</fullName>
    </recommendedName>
</protein>
<evidence type="ECO:0000313" key="2">
    <source>
        <dbReference type="Proteomes" id="UP000288805"/>
    </source>
</evidence>
<dbReference type="EMBL" id="QGNW01000475">
    <property type="protein sequence ID" value="RVW70037.1"/>
    <property type="molecule type" value="Genomic_DNA"/>
</dbReference>
<evidence type="ECO:0000313" key="1">
    <source>
        <dbReference type="EMBL" id="RVW70037.1"/>
    </source>
</evidence>
<evidence type="ECO:0008006" key="3">
    <source>
        <dbReference type="Google" id="ProtNLM"/>
    </source>
</evidence>